<dbReference type="Gene3D" id="3.10.290.10">
    <property type="entry name" value="RNA-binding S4 domain"/>
    <property type="match status" value="1"/>
</dbReference>
<evidence type="ECO:0000313" key="3">
    <source>
        <dbReference type="Proteomes" id="UP000251835"/>
    </source>
</evidence>
<sequence length="68" mass="7529">MEAFIIEGEYIQLNQLLKALFWVGTGGEAMLRISQGEVQVNGVVTTVKRKKLYPGDTVSFNGQTILVQ</sequence>
<keyword evidence="3" id="KW-1185">Reference proteome</keyword>
<evidence type="ECO:0000313" key="2">
    <source>
        <dbReference type="EMBL" id="PVX51859.1"/>
    </source>
</evidence>
<reference evidence="2 3" key="1">
    <citation type="submission" date="2018-05" db="EMBL/GenBank/DDBJ databases">
        <title>Genomic Encyclopedia of Type Strains, Phase IV (KMG-IV): sequencing the most valuable type-strain genomes for metagenomic binning, comparative biology and taxonomic classification.</title>
        <authorList>
            <person name="Goeker M."/>
        </authorList>
    </citation>
    <scope>NUCLEOTIDE SEQUENCE [LARGE SCALE GENOMIC DNA]</scope>
    <source>
        <strain evidence="2 3">DSM 28579</strain>
    </source>
</reference>
<dbReference type="Proteomes" id="UP000251835">
    <property type="component" value="Unassembled WGS sequence"/>
</dbReference>
<dbReference type="CDD" id="cd00165">
    <property type="entry name" value="S4"/>
    <property type="match status" value="1"/>
</dbReference>
<evidence type="ECO:0000256" key="1">
    <source>
        <dbReference type="PROSITE-ProRule" id="PRU00182"/>
    </source>
</evidence>
<gene>
    <name evidence="2" type="ORF">C7377_0150</name>
</gene>
<dbReference type="OrthoDB" id="9811532at2"/>
<proteinExistence type="predicted"/>
<dbReference type="RefSeq" id="WP_116495432.1">
    <property type="nucleotide sequence ID" value="NZ_QENZ01000003.1"/>
</dbReference>
<comment type="caution">
    <text evidence="2">The sequence shown here is derived from an EMBL/GenBank/DDBJ whole genome shotgun (WGS) entry which is preliminary data.</text>
</comment>
<dbReference type="EMBL" id="QENZ01000003">
    <property type="protein sequence ID" value="PVX51859.1"/>
    <property type="molecule type" value="Genomic_DNA"/>
</dbReference>
<dbReference type="GO" id="GO:0003723">
    <property type="term" value="F:RNA binding"/>
    <property type="evidence" value="ECO:0007669"/>
    <property type="project" value="UniProtKB-KW"/>
</dbReference>
<organism evidence="2 3">
    <name type="scientific">Balneicella halophila</name>
    <dbReference type="NCBI Taxonomy" id="1537566"/>
    <lineage>
        <taxon>Bacteria</taxon>
        <taxon>Pseudomonadati</taxon>
        <taxon>Bacteroidota</taxon>
        <taxon>Bacteroidia</taxon>
        <taxon>Bacteroidales</taxon>
        <taxon>Balneicellaceae</taxon>
        <taxon>Balneicella</taxon>
    </lineage>
</organism>
<accession>A0A7L4UQB2</accession>
<dbReference type="SUPFAM" id="SSF55174">
    <property type="entry name" value="Alpha-L RNA-binding motif"/>
    <property type="match status" value="1"/>
</dbReference>
<keyword evidence="1" id="KW-0694">RNA-binding</keyword>
<dbReference type="AlphaFoldDB" id="A0A7L4UQB2"/>
<protein>
    <submittedName>
        <fullName evidence="2">Ribosome-associated protein</fullName>
    </submittedName>
</protein>
<dbReference type="InterPro" id="IPR036986">
    <property type="entry name" value="S4_RNA-bd_sf"/>
</dbReference>
<dbReference type="PROSITE" id="PS50889">
    <property type="entry name" value="S4"/>
    <property type="match status" value="1"/>
</dbReference>
<name>A0A7L4UQB2_BALHA</name>
<dbReference type="Pfam" id="PF13275">
    <property type="entry name" value="S4_2"/>
    <property type="match status" value="1"/>
</dbReference>